<proteinExistence type="predicted"/>
<sequence>MEQIRFGTVALKPHGDFLAKMPAAETRRPRHRPLLCLVAAVVSLVVLCICVEGPAGVEAGAFKDLSKETKKLKKKEKTMKKYRKKLKKPVSCSISSCMTMSRSTAETKVKKYAALLEQAMQTVREYMMRVQSKIATAEQSLQTLSPKKQSKKKKKINKAHERLQKTTAEYNKAVKLLKDAGRNVDNLSLASISGGGGNDDDDDGYDERDVRRKK</sequence>
<evidence type="ECO:0000313" key="2">
    <source>
        <dbReference type="EMBL" id="KYK65393.1"/>
    </source>
</evidence>
<comment type="caution">
    <text evidence="2">The sequence shown here is derived from an EMBL/GenBank/DDBJ whole genome shotgun (WGS) entry which is preliminary data.</text>
</comment>
<feature type="compositionally biased region" description="Basic residues" evidence="1">
    <location>
        <begin position="148"/>
        <end position="157"/>
    </location>
</feature>
<feature type="region of interest" description="Disordered" evidence="1">
    <location>
        <begin position="189"/>
        <end position="214"/>
    </location>
</feature>
<protein>
    <submittedName>
        <fullName evidence="2">Putative transmembrane protein</fullName>
    </submittedName>
</protein>
<feature type="region of interest" description="Disordered" evidence="1">
    <location>
        <begin position="143"/>
        <end position="164"/>
    </location>
</feature>
<evidence type="ECO:0000313" key="3">
    <source>
        <dbReference type="Proteomes" id="UP000075225"/>
    </source>
</evidence>
<reference evidence="3" key="1">
    <citation type="submission" date="2016-03" db="EMBL/GenBank/DDBJ databases">
        <authorList>
            <person name="Sibley D."/>
            <person name="Venepally P."/>
            <person name="Karamycheva S."/>
            <person name="Hadjithomas M."/>
            <person name="Khan A."/>
            <person name="Brunk B."/>
            <person name="Roos D."/>
            <person name="Caler E."/>
            <person name="Lorenzi H."/>
        </authorList>
    </citation>
    <scope>NUCLEOTIDE SEQUENCE [LARGE SCALE GENOMIC DNA]</scope>
    <source>
        <strain evidence="3">TgCatPRC2</strain>
    </source>
</reference>
<dbReference type="AlphaFoldDB" id="A0A151H807"/>
<gene>
    <name evidence="2" type="ORF">TGPRC2_314260</name>
</gene>
<dbReference type="Proteomes" id="UP000075225">
    <property type="component" value="Unassembled WGS sequence"/>
</dbReference>
<evidence type="ECO:0000256" key="1">
    <source>
        <dbReference type="SAM" id="MobiDB-lite"/>
    </source>
</evidence>
<accession>A0A151H807</accession>
<dbReference type="VEuPathDB" id="ToxoDB:TGPRC2_314260"/>
<name>A0A151H807_TOXGO</name>
<keyword evidence="2" id="KW-0472">Membrane</keyword>
<dbReference type="OrthoDB" id="10422001at2759"/>
<dbReference type="EMBL" id="AHZP02001980">
    <property type="protein sequence ID" value="KYK65393.1"/>
    <property type="molecule type" value="Genomic_DNA"/>
</dbReference>
<organism evidence="2 3">
    <name type="scientific">Toxoplasma gondii TgCatPRC2</name>
    <dbReference type="NCBI Taxonomy" id="1130821"/>
    <lineage>
        <taxon>Eukaryota</taxon>
        <taxon>Sar</taxon>
        <taxon>Alveolata</taxon>
        <taxon>Apicomplexa</taxon>
        <taxon>Conoidasida</taxon>
        <taxon>Coccidia</taxon>
        <taxon>Eucoccidiorida</taxon>
        <taxon>Eimeriorina</taxon>
        <taxon>Sarcocystidae</taxon>
        <taxon>Toxoplasma</taxon>
    </lineage>
</organism>
<keyword evidence="2" id="KW-0812">Transmembrane</keyword>